<evidence type="ECO:0000313" key="1">
    <source>
        <dbReference type="EMBL" id="KAF9737645.1"/>
    </source>
</evidence>
<comment type="caution">
    <text evidence="1">The sequence shown here is derived from an EMBL/GenBank/DDBJ whole genome shotgun (WGS) entry which is preliminary data.</text>
</comment>
<gene>
    <name evidence="1" type="ORF">PMIN01_05424</name>
</gene>
<dbReference type="AlphaFoldDB" id="A0A9P6GNI8"/>
<proteinExistence type="predicted"/>
<sequence>MPDTRKGPFKLVTVNTAPDRAKRIIARMIESLSDRYDITHIDNCSSIDQVVAKMQQHQPNILFSASMWSPEEAREIRDIAERERPGIMTHAIPQGLQAEGGPDAIVEYLLENVPPLLDSVEL</sequence>
<protein>
    <submittedName>
        <fullName evidence="1">Uncharacterized protein</fullName>
    </submittedName>
</protein>
<dbReference type="EMBL" id="WJXW01000004">
    <property type="protein sequence ID" value="KAF9737645.1"/>
    <property type="molecule type" value="Genomic_DNA"/>
</dbReference>
<organism evidence="1 2">
    <name type="scientific">Paraphaeosphaeria minitans</name>
    <dbReference type="NCBI Taxonomy" id="565426"/>
    <lineage>
        <taxon>Eukaryota</taxon>
        <taxon>Fungi</taxon>
        <taxon>Dikarya</taxon>
        <taxon>Ascomycota</taxon>
        <taxon>Pezizomycotina</taxon>
        <taxon>Dothideomycetes</taxon>
        <taxon>Pleosporomycetidae</taxon>
        <taxon>Pleosporales</taxon>
        <taxon>Massarineae</taxon>
        <taxon>Didymosphaeriaceae</taxon>
        <taxon>Paraphaeosphaeria</taxon>
    </lineage>
</organism>
<dbReference type="Proteomes" id="UP000756921">
    <property type="component" value="Unassembled WGS sequence"/>
</dbReference>
<accession>A0A9P6GNI8</accession>
<dbReference type="OrthoDB" id="2772415at2759"/>
<name>A0A9P6GNI8_9PLEO</name>
<keyword evidence="2" id="KW-1185">Reference proteome</keyword>
<evidence type="ECO:0000313" key="2">
    <source>
        <dbReference type="Proteomes" id="UP000756921"/>
    </source>
</evidence>
<reference evidence="1" key="1">
    <citation type="journal article" date="2020" name="Mol. Plant Microbe Interact.">
        <title>Genome Sequence of the Biocontrol Agent Coniothyrium minitans strain Conio (IMI 134523).</title>
        <authorList>
            <person name="Patel D."/>
            <person name="Shittu T.A."/>
            <person name="Baroncelli R."/>
            <person name="Muthumeenakshi S."/>
            <person name="Osborne T.H."/>
            <person name="Janganan T.K."/>
            <person name="Sreenivasaprasad S."/>
        </authorList>
    </citation>
    <scope>NUCLEOTIDE SEQUENCE</scope>
    <source>
        <strain evidence="1">Conio</strain>
    </source>
</reference>